<dbReference type="InterPro" id="IPR007198">
    <property type="entry name" value="Ssl1-like"/>
</dbReference>
<dbReference type="PANTHER" id="PTHR12695:SF2">
    <property type="entry name" value="GENERAL TRANSCRIPTION FACTOR IIH SUBUNIT 2-RELATED"/>
    <property type="match status" value="1"/>
</dbReference>
<dbReference type="OrthoDB" id="284275at2759"/>
<dbReference type="GO" id="GO:0005675">
    <property type="term" value="C:transcription factor TFIIH holo complex"/>
    <property type="evidence" value="ECO:0007669"/>
    <property type="project" value="UniProtKB-UniRule"/>
</dbReference>
<dbReference type="AlphaFoldDB" id="A0A3M7QQ91"/>
<comment type="caution">
    <text evidence="14">The sequence shown here is derived from an EMBL/GenBank/DDBJ whole genome shotgun (WGS) entry which is preliminary data.</text>
</comment>
<reference evidence="14 15" key="1">
    <citation type="journal article" date="2018" name="Sci. Rep.">
        <title>Genomic signatures of local adaptation to the degree of environmental predictability in rotifers.</title>
        <authorList>
            <person name="Franch-Gras L."/>
            <person name="Hahn C."/>
            <person name="Garcia-Roger E.M."/>
            <person name="Carmona M.J."/>
            <person name="Serra M."/>
            <person name="Gomez A."/>
        </authorList>
    </citation>
    <scope>NUCLEOTIDE SEQUENCE [LARGE SCALE GENOMIC DNA]</scope>
    <source>
        <strain evidence="14">HYR1</strain>
    </source>
</reference>
<dbReference type="Proteomes" id="UP000276133">
    <property type="component" value="Unassembled WGS sequence"/>
</dbReference>
<dbReference type="PROSITE" id="PS00028">
    <property type="entry name" value="ZINC_FINGER_C2H2_1"/>
    <property type="match status" value="1"/>
</dbReference>
<dbReference type="GO" id="GO:0008270">
    <property type="term" value="F:zinc ion binding"/>
    <property type="evidence" value="ECO:0007669"/>
    <property type="project" value="UniProtKB-UniRule"/>
</dbReference>
<dbReference type="EMBL" id="REGN01005466">
    <property type="protein sequence ID" value="RNA13241.1"/>
    <property type="molecule type" value="Genomic_DNA"/>
</dbReference>
<evidence type="ECO:0000256" key="3">
    <source>
        <dbReference type="ARBA" id="ARBA00022723"/>
    </source>
</evidence>
<protein>
    <recommendedName>
        <fullName evidence="11">General transcription factor IIH subunit</fullName>
    </recommendedName>
</protein>
<evidence type="ECO:0000256" key="7">
    <source>
        <dbReference type="ARBA" id="ARBA00023015"/>
    </source>
</evidence>
<keyword evidence="5" id="KW-0863">Zinc-finger</keyword>
<keyword evidence="9" id="KW-0234">DNA repair</keyword>
<dbReference type="SMART" id="SM00327">
    <property type="entry name" value="VWA"/>
    <property type="match status" value="1"/>
</dbReference>
<keyword evidence="3 11" id="KW-0479">Metal-binding</keyword>
<dbReference type="InterPro" id="IPR013083">
    <property type="entry name" value="Znf_RING/FYVE/PHD"/>
</dbReference>
<dbReference type="CDD" id="cd01453">
    <property type="entry name" value="vWA_transcription_factor_IIH_type"/>
    <property type="match status" value="1"/>
</dbReference>
<sequence>MNMNNLLNEENEGYIWEGDYEQTWKDIQEDETGTLRTATDNISYQARKRQLLEKQSHIRLSMMRHMFVVIDASSCMNDKDLKPNRLICVQRQVEKFAYSFFDQNPISQLGLIVTRNKSAEKVSDLVGHPKKFVDKIQGLKEKGCQGEPSLQNSLELSLASLKHVKSHSSREILIILGSMTTCDPGDIFAAINECKKYKIRCSIIGLSAEIHICKRICSELEGIYSVILDELHLNDLFQRVAFPLPNSDNGAQTLMRMGFPQHKILKPEEVSMCLCHMETNETRFSNGGYFCPICDSKYCELPIECKVCVFVQGLTLVMAPHLARSYHHLFPLDPFVEVNFEKQDANSDSTVRPENCTGCQFFMNKNGFQCNFCKRSYCIECDIFIHETLHSCPSCTNPIN</sequence>
<feature type="zinc finger region" description="C4-type" evidence="12">
    <location>
        <begin position="291"/>
        <end position="308"/>
    </location>
</feature>
<dbReference type="InterPro" id="IPR004595">
    <property type="entry name" value="TFIIH_C1-like_dom"/>
</dbReference>
<dbReference type="InterPro" id="IPR036465">
    <property type="entry name" value="vWFA_dom_sf"/>
</dbReference>
<feature type="domain" description="VWFA" evidence="13">
    <location>
        <begin position="65"/>
        <end position="223"/>
    </location>
</feature>
<evidence type="ECO:0000256" key="8">
    <source>
        <dbReference type="ARBA" id="ARBA00023163"/>
    </source>
</evidence>
<dbReference type="GO" id="GO:0000439">
    <property type="term" value="C:transcription factor TFIIH core complex"/>
    <property type="evidence" value="ECO:0007669"/>
    <property type="project" value="InterPro"/>
</dbReference>
<dbReference type="InterPro" id="IPR046349">
    <property type="entry name" value="C1-like_sf"/>
</dbReference>
<dbReference type="Pfam" id="PF04056">
    <property type="entry name" value="Ssl1"/>
    <property type="match status" value="1"/>
</dbReference>
<dbReference type="Gene3D" id="3.30.40.10">
    <property type="entry name" value="Zinc/RING finger domain, C3HC4 (zinc finger)"/>
    <property type="match status" value="1"/>
</dbReference>
<dbReference type="SUPFAM" id="SSF57889">
    <property type="entry name" value="Cysteine-rich domain"/>
    <property type="match status" value="1"/>
</dbReference>
<keyword evidence="10 11" id="KW-0539">Nucleus</keyword>
<evidence type="ECO:0000256" key="11">
    <source>
        <dbReference type="PIRNR" id="PIRNR015919"/>
    </source>
</evidence>
<evidence type="ECO:0000313" key="14">
    <source>
        <dbReference type="EMBL" id="RNA13241.1"/>
    </source>
</evidence>
<proteinExistence type="inferred from homology"/>
<keyword evidence="8 11" id="KW-0804">Transcription</keyword>
<evidence type="ECO:0000259" key="13">
    <source>
        <dbReference type="PROSITE" id="PS50234"/>
    </source>
</evidence>
<dbReference type="Pfam" id="PF07975">
    <property type="entry name" value="C1_4"/>
    <property type="match status" value="1"/>
</dbReference>
<dbReference type="GO" id="GO:0006351">
    <property type="term" value="P:DNA-templated transcription"/>
    <property type="evidence" value="ECO:0007669"/>
    <property type="project" value="InterPro"/>
</dbReference>
<evidence type="ECO:0000256" key="4">
    <source>
        <dbReference type="ARBA" id="ARBA00022763"/>
    </source>
</evidence>
<dbReference type="GO" id="GO:0006357">
    <property type="term" value="P:regulation of transcription by RNA polymerase II"/>
    <property type="evidence" value="ECO:0007669"/>
    <property type="project" value="TreeGrafter"/>
</dbReference>
<evidence type="ECO:0000256" key="9">
    <source>
        <dbReference type="ARBA" id="ARBA00023204"/>
    </source>
</evidence>
<dbReference type="SUPFAM" id="SSF53300">
    <property type="entry name" value="vWA-like"/>
    <property type="match status" value="1"/>
</dbReference>
<dbReference type="InterPro" id="IPR013087">
    <property type="entry name" value="Znf_C2H2_type"/>
</dbReference>
<accession>A0A3M7QQ91</accession>
<name>A0A3M7QQ91_BRAPC</name>
<dbReference type="Gene3D" id="3.40.50.410">
    <property type="entry name" value="von Willebrand factor, type A domain"/>
    <property type="match status" value="1"/>
</dbReference>
<dbReference type="PANTHER" id="PTHR12695">
    <property type="entry name" value="GENERAL TRANSCRIPTION FACTOR IIH SUBUNIT 2"/>
    <property type="match status" value="1"/>
</dbReference>
<evidence type="ECO:0000256" key="5">
    <source>
        <dbReference type="ARBA" id="ARBA00022771"/>
    </source>
</evidence>
<evidence type="ECO:0000256" key="2">
    <source>
        <dbReference type="ARBA" id="ARBA00006092"/>
    </source>
</evidence>
<dbReference type="InterPro" id="IPR002035">
    <property type="entry name" value="VWF_A"/>
</dbReference>
<keyword evidence="15" id="KW-1185">Reference proteome</keyword>
<dbReference type="InterPro" id="IPR012170">
    <property type="entry name" value="TFIIH_SSL1/p44"/>
</dbReference>
<keyword evidence="7 11" id="KW-0805">Transcription regulation</keyword>
<gene>
    <name evidence="14" type="ORF">BpHYR1_045132</name>
</gene>
<evidence type="ECO:0000256" key="1">
    <source>
        <dbReference type="ARBA" id="ARBA00004123"/>
    </source>
</evidence>
<dbReference type="NCBIfam" id="TIGR00622">
    <property type="entry name" value="ssl1"/>
    <property type="match status" value="1"/>
</dbReference>
<keyword evidence="6 11" id="KW-0862">Zinc</keyword>
<dbReference type="SMART" id="SM01047">
    <property type="entry name" value="C1_4"/>
    <property type="match status" value="1"/>
</dbReference>
<dbReference type="PIRSF" id="PIRSF015919">
    <property type="entry name" value="TFIIH_SSL1"/>
    <property type="match status" value="1"/>
</dbReference>
<evidence type="ECO:0000256" key="6">
    <source>
        <dbReference type="ARBA" id="ARBA00022833"/>
    </source>
</evidence>
<evidence type="ECO:0000313" key="15">
    <source>
        <dbReference type="Proteomes" id="UP000276133"/>
    </source>
</evidence>
<comment type="similarity">
    <text evidence="2 11">Belongs to the GTF2H2 family.</text>
</comment>
<dbReference type="FunFam" id="3.40.50.410:FF:000015">
    <property type="entry name" value="General transcription factor IIH subunit 2"/>
    <property type="match status" value="1"/>
</dbReference>
<keyword evidence="4" id="KW-0227">DNA damage</keyword>
<evidence type="ECO:0000256" key="12">
    <source>
        <dbReference type="PIRSR" id="PIRSR015919-1"/>
    </source>
</evidence>
<dbReference type="GO" id="GO:0006289">
    <property type="term" value="P:nucleotide-excision repair"/>
    <property type="evidence" value="ECO:0007669"/>
    <property type="project" value="UniProtKB-UniRule"/>
</dbReference>
<organism evidence="14 15">
    <name type="scientific">Brachionus plicatilis</name>
    <name type="common">Marine rotifer</name>
    <name type="synonym">Brachionus muelleri</name>
    <dbReference type="NCBI Taxonomy" id="10195"/>
    <lineage>
        <taxon>Eukaryota</taxon>
        <taxon>Metazoa</taxon>
        <taxon>Spiralia</taxon>
        <taxon>Gnathifera</taxon>
        <taxon>Rotifera</taxon>
        <taxon>Eurotatoria</taxon>
        <taxon>Monogononta</taxon>
        <taxon>Pseudotrocha</taxon>
        <taxon>Ploima</taxon>
        <taxon>Brachionidae</taxon>
        <taxon>Brachionus</taxon>
    </lineage>
</organism>
<comment type="subcellular location">
    <subcellularLocation>
        <location evidence="1 11">Nucleus</location>
    </subcellularLocation>
</comment>
<evidence type="ECO:0000256" key="10">
    <source>
        <dbReference type="ARBA" id="ARBA00023242"/>
    </source>
</evidence>
<dbReference type="PROSITE" id="PS50234">
    <property type="entry name" value="VWFA"/>
    <property type="match status" value="1"/>
</dbReference>
<dbReference type="STRING" id="10195.A0A3M7QQ91"/>